<organism evidence="2 3">
    <name type="scientific">Fimbriiglobus ruber</name>
    <dbReference type="NCBI Taxonomy" id="1908690"/>
    <lineage>
        <taxon>Bacteria</taxon>
        <taxon>Pseudomonadati</taxon>
        <taxon>Planctomycetota</taxon>
        <taxon>Planctomycetia</taxon>
        <taxon>Gemmatales</taxon>
        <taxon>Gemmataceae</taxon>
        <taxon>Fimbriiglobus</taxon>
    </lineage>
</organism>
<proteinExistence type="predicted"/>
<dbReference type="Proteomes" id="UP000214646">
    <property type="component" value="Unassembled WGS sequence"/>
</dbReference>
<keyword evidence="3" id="KW-1185">Reference proteome</keyword>
<accession>A0A225DA16</accession>
<dbReference type="EMBL" id="NIDE01000014">
    <property type="protein sequence ID" value="OWK38401.1"/>
    <property type="molecule type" value="Genomic_DNA"/>
</dbReference>
<gene>
    <name evidence="2" type="ORF">FRUB_07521</name>
</gene>
<sequence>MYRTRMFRWEALRAAGAAKLAAISRQSFEFYLRWPPFDGVGRPDKPCHAWFCPHCHGRFVRQVYDLVAGHAHCRPGARLWTTTGGIPVWPADEAEVAANALAALLVAPDEPALGRDYFARVPGGPSGVVAGYAVRWPVVATIEGVRTLCLRRAAVAVLEPYHPPHARTGRRGRPFRDPEPGGSPIADDTVVGALGTLLRYPGWVMTAPVDQAALVLNSFINFATHRPVGEAHGRHPPPADPKTPAPHLFPDFCVRARAVMRGPGAQTPHGRSGITIRDKVAELLKEAQAAQAVSPAQVARLESLAATAARRAAHTGGK</sequence>
<reference evidence="3" key="1">
    <citation type="submission" date="2017-06" db="EMBL/GenBank/DDBJ databases">
        <title>Genome analysis of Fimbriiglobus ruber SP5, the first member of the order Planctomycetales with confirmed chitinolytic capability.</title>
        <authorList>
            <person name="Ravin N.V."/>
            <person name="Rakitin A.L."/>
            <person name="Ivanova A.A."/>
            <person name="Beletsky A.V."/>
            <person name="Kulichevskaya I.S."/>
            <person name="Mardanov A.V."/>
            <person name="Dedysh S.N."/>
        </authorList>
    </citation>
    <scope>NUCLEOTIDE SEQUENCE [LARGE SCALE GENOMIC DNA]</scope>
    <source>
        <strain evidence="3">SP5</strain>
    </source>
</reference>
<protein>
    <submittedName>
        <fullName evidence="2">Uncharacterized protein</fullName>
    </submittedName>
</protein>
<name>A0A225DA16_9BACT</name>
<dbReference type="AlphaFoldDB" id="A0A225DA16"/>
<evidence type="ECO:0000313" key="3">
    <source>
        <dbReference type="Proteomes" id="UP000214646"/>
    </source>
</evidence>
<comment type="caution">
    <text evidence="2">The sequence shown here is derived from an EMBL/GenBank/DDBJ whole genome shotgun (WGS) entry which is preliminary data.</text>
</comment>
<evidence type="ECO:0000256" key="1">
    <source>
        <dbReference type="SAM" id="MobiDB-lite"/>
    </source>
</evidence>
<feature type="region of interest" description="Disordered" evidence="1">
    <location>
        <begin position="165"/>
        <end position="187"/>
    </location>
</feature>
<evidence type="ECO:0000313" key="2">
    <source>
        <dbReference type="EMBL" id="OWK38401.1"/>
    </source>
</evidence>